<dbReference type="InterPro" id="IPR021109">
    <property type="entry name" value="Peptidase_aspartic_dom_sf"/>
</dbReference>
<evidence type="ECO:0000313" key="3">
    <source>
        <dbReference type="Proteomes" id="UP000735302"/>
    </source>
</evidence>
<evidence type="ECO:0000313" key="2">
    <source>
        <dbReference type="EMBL" id="GFO30245.1"/>
    </source>
</evidence>
<dbReference type="Gene3D" id="2.40.70.10">
    <property type="entry name" value="Acid Proteases"/>
    <property type="match status" value="1"/>
</dbReference>
<dbReference type="AlphaFoldDB" id="A0AAV4CEV5"/>
<name>A0AAV4CEV5_9GAST</name>
<dbReference type="Proteomes" id="UP000735302">
    <property type="component" value="Unassembled WGS sequence"/>
</dbReference>
<proteinExistence type="predicted"/>
<reference evidence="2 3" key="1">
    <citation type="journal article" date="2021" name="Elife">
        <title>Chloroplast acquisition without the gene transfer in kleptoplastic sea slugs, Plakobranchus ocellatus.</title>
        <authorList>
            <person name="Maeda T."/>
            <person name="Takahashi S."/>
            <person name="Yoshida T."/>
            <person name="Shimamura S."/>
            <person name="Takaki Y."/>
            <person name="Nagai Y."/>
            <person name="Toyoda A."/>
            <person name="Suzuki Y."/>
            <person name="Arimoto A."/>
            <person name="Ishii H."/>
            <person name="Satoh N."/>
            <person name="Nishiyama T."/>
            <person name="Hasebe M."/>
            <person name="Maruyama T."/>
            <person name="Minagawa J."/>
            <person name="Obokata J."/>
            <person name="Shigenobu S."/>
        </authorList>
    </citation>
    <scope>NUCLEOTIDE SEQUENCE [LARGE SCALE GENOMIC DNA]</scope>
</reference>
<gene>
    <name evidence="2" type="ORF">PoB_005675000</name>
</gene>
<organism evidence="2 3">
    <name type="scientific">Plakobranchus ocellatus</name>
    <dbReference type="NCBI Taxonomy" id="259542"/>
    <lineage>
        <taxon>Eukaryota</taxon>
        <taxon>Metazoa</taxon>
        <taxon>Spiralia</taxon>
        <taxon>Lophotrochozoa</taxon>
        <taxon>Mollusca</taxon>
        <taxon>Gastropoda</taxon>
        <taxon>Heterobranchia</taxon>
        <taxon>Euthyneura</taxon>
        <taxon>Panpulmonata</taxon>
        <taxon>Sacoglossa</taxon>
        <taxon>Placobranchoidea</taxon>
        <taxon>Plakobranchidae</taxon>
        <taxon>Plakobranchus</taxon>
    </lineage>
</organism>
<protein>
    <submittedName>
        <fullName evidence="2">Uncharacterized protein</fullName>
    </submittedName>
</protein>
<accession>A0AAV4CEV5</accession>
<dbReference type="EMBL" id="BLXT01006232">
    <property type="protein sequence ID" value="GFO30245.1"/>
    <property type="molecule type" value="Genomic_DNA"/>
</dbReference>
<keyword evidence="3" id="KW-1185">Reference proteome</keyword>
<evidence type="ECO:0000256" key="1">
    <source>
        <dbReference type="SAM" id="MobiDB-lite"/>
    </source>
</evidence>
<comment type="caution">
    <text evidence="2">The sequence shown here is derived from an EMBL/GenBank/DDBJ whole genome shotgun (WGS) entry which is preliminary data.</text>
</comment>
<sequence length="187" mass="20745">MLNGMVAGLESRLGALLEDKFWQFASRIEDKLSVLSHKVEQMDGRVHVSFTGASKVHPPSGDKQSPGISCGVRKSHGPGAHPAYTVKAHLCHHRCHCRHCGGNHCDLRRTLQSHKNMITMECKGQTSWASLVGPFRIKIGQLTSQKSMYVANIADDMFLGVDYLDKHDSIIDLENHTLMVHGVRLPL</sequence>
<feature type="region of interest" description="Disordered" evidence="1">
    <location>
        <begin position="52"/>
        <end position="74"/>
    </location>
</feature>